<protein>
    <submittedName>
        <fullName evidence="2">DUF4283 domain-containing protein</fullName>
    </submittedName>
</protein>
<accession>A0A1Q3D8H4</accession>
<organism evidence="2 3">
    <name type="scientific">Cephalotus follicularis</name>
    <name type="common">Albany pitcher plant</name>
    <dbReference type="NCBI Taxonomy" id="3775"/>
    <lineage>
        <taxon>Eukaryota</taxon>
        <taxon>Viridiplantae</taxon>
        <taxon>Streptophyta</taxon>
        <taxon>Embryophyta</taxon>
        <taxon>Tracheophyta</taxon>
        <taxon>Spermatophyta</taxon>
        <taxon>Magnoliopsida</taxon>
        <taxon>eudicotyledons</taxon>
        <taxon>Gunneridae</taxon>
        <taxon>Pentapetalae</taxon>
        <taxon>rosids</taxon>
        <taxon>fabids</taxon>
        <taxon>Oxalidales</taxon>
        <taxon>Cephalotaceae</taxon>
        <taxon>Cephalotus</taxon>
    </lineage>
</organism>
<sequence length="146" mass="16755">ILERKWGRVGRFTFHVMGKGAFLVKFENGQARDWVLDNGPWDVWGYHLALRPWSKSMACSLEDCKSIPVWVKLKNVPVFYWNKVGLSYIASVIGRPLHMAASTTNRYALTFARVCVEMPVTKSFSDTITLEKEDGSTIYMGVEYPW</sequence>
<dbReference type="OrthoDB" id="1939300at2759"/>
<feature type="non-terminal residue" evidence="2">
    <location>
        <position position="1"/>
    </location>
</feature>
<gene>
    <name evidence="2" type="ORF">CFOL_v3_31990</name>
</gene>
<dbReference type="EMBL" id="BDDD01004955">
    <property type="protein sequence ID" value="GAV88568.1"/>
    <property type="molecule type" value="Genomic_DNA"/>
</dbReference>
<proteinExistence type="predicted"/>
<feature type="domain" description="DUF4283" evidence="1">
    <location>
        <begin position="2"/>
        <end position="59"/>
    </location>
</feature>
<dbReference type="PANTHER" id="PTHR31286">
    <property type="entry name" value="GLYCINE-RICH CELL WALL STRUCTURAL PROTEIN 1.8-LIKE"/>
    <property type="match status" value="1"/>
</dbReference>
<evidence type="ECO:0000313" key="3">
    <source>
        <dbReference type="Proteomes" id="UP000187406"/>
    </source>
</evidence>
<keyword evidence="3" id="KW-1185">Reference proteome</keyword>
<evidence type="ECO:0000259" key="1">
    <source>
        <dbReference type="Pfam" id="PF14111"/>
    </source>
</evidence>
<dbReference type="PANTHER" id="PTHR31286:SF165">
    <property type="entry name" value="DUF4283 DOMAIN-CONTAINING PROTEIN"/>
    <property type="match status" value="1"/>
</dbReference>
<dbReference type="AlphaFoldDB" id="A0A1Q3D8H4"/>
<name>A0A1Q3D8H4_CEPFO</name>
<evidence type="ECO:0000313" key="2">
    <source>
        <dbReference type="EMBL" id="GAV88568.1"/>
    </source>
</evidence>
<dbReference type="InterPro" id="IPR025558">
    <property type="entry name" value="DUF4283"/>
</dbReference>
<dbReference type="InParanoid" id="A0A1Q3D8H4"/>
<comment type="caution">
    <text evidence="2">The sequence shown here is derived from an EMBL/GenBank/DDBJ whole genome shotgun (WGS) entry which is preliminary data.</text>
</comment>
<reference evidence="3" key="1">
    <citation type="submission" date="2016-04" db="EMBL/GenBank/DDBJ databases">
        <title>Cephalotus genome sequencing.</title>
        <authorList>
            <person name="Fukushima K."/>
            <person name="Hasebe M."/>
            <person name="Fang X."/>
        </authorList>
    </citation>
    <scope>NUCLEOTIDE SEQUENCE [LARGE SCALE GENOMIC DNA]</scope>
    <source>
        <strain evidence="3">cv. St1</strain>
    </source>
</reference>
<dbReference type="InterPro" id="IPR040256">
    <property type="entry name" value="At4g02000-like"/>
</dbReference>
<dbReference type="Pfam" id="PF14111">
    <property type="entry name" value="DUF4283"/>
    <property type="match status" value="1"/>
</dbReference>
<dbReference type="Proteomes" id="UP000187406">
    <property type="component" value="Unassembled WGS sequence"/>
</dbReference>